<name>A0A6I2M6J8_9BACI</name>
<dbReference type="Proteomes" id="UP000441585">
    <property type="component" value="Unassembled WGS sequence"/>
</dbReference>
<sequence length="342" mass="40163">MVNLKNEFEQMTMELNEKEQSEIYKLKVLTAEKPFIFAGMDSANLSRQLYIDLGEETWEADQVNSLPKWRGISIEIEYFEKLFLLKKHYFLVLKQEDDKGTEIFEVVLQNLVDHLIRENKEDQSLFSSVFKVLDRWRTFFQRGGYKRLSDEQQRGLFGELWFINDWLDKNPGQPPLVIEQWEGPTKGRIDFKNSKCGLEIKTVLDKINKSIKISSENQLKISESTSVLYIYVCFLEQSKTHGRTLQDLASEVREKIAHRSDRIALIYNDFLTDIGFREDEYADSFFFVEKTEVYEAGEGFPRIIKEDLPVGISNVSYNVDLSHCIEFEIDKDEVDKYFRVDG</sequence>
<reference evidence="1 2" key="1">
    <citation type="submission" date="2019-11" db="EMBL/GenBank/DDBJ databases">
        <title>Bacillus idriensis genome.</title>
        <authorList>
            <person name="Konopka E.N."/>
            <person name="Newman J.D."/>
        </authorList>
    </citation>
    <scope>NUCLEOTIDE SEQUENCE [LARGE SCALE GENOMIC DNA]</scope>
    <source>
        <strain evidence="1 2">DSM 19097</strain>
    </source>
</reference>
<evidence type="ECO:0000313" key="2">
    <source>
        <dbReference type="Proteomes" id="UP000441585"/>
    </source>
</evidence>
<dbReference type="EMBL" id="WKKF01000001">
    <property type="protein sequence ID" value="MRX53002.1"/>
    <property type="molecule type" value="Genomic_DNA"/>
</dbReference>
<accession>A0A6I2M6J8</accession>
<proteinExistence type="predicted"/>
<evidence type="ECO:0000313" key="1">
    <source>
        <dbReference type="EMBL" id="MRX53002.1"/>
    </source>
</evidence>
<keyword evidence="2" id="KW-1185">Reference proteome</keyword>
<comment type="caution">
    <text evidence="1">The sequence shown here is derived from an EMBL/GenBank/DDBJ whole genome shotgun (WGS) entry which is preliminary data.</text>
</comment>
<protein>
    <submittedName>
        <fullName evidence="1">PD-(D/E)XK motif protein</fullName>
    </submittedName>
</protein>
<gene>
    <name evidence="1" type="ORF">GJU41_03385</name>
</gene>
<dbReference type="RefSeq" id="WP_170292706.1">
    <property type="nucleotide sequence ID" value="NZ_CAJGAA010000001.1"/>
</dbReference>
<dbReference type="Pfam" id="PF14390">
    <property type="entry name" value="DUF4420"/>
    <property type="match status" value="1"/>
</dbReference>
<dbReference type="InterPro" id="IPR025534">
    <property type="entry name" value="DUF4420"/>
</dbReference>
<dbReference type="AlphaFoldDB" id="A0A6I2M6J8"/>
<organism evidence="1 2">
    <name type="scientific">Metabacillus idriensis</name>
    <dbReference type="NCBI Taxonomy" id="324768"/>
    <lineage>
        <taxon>Bacteria</taxon>
        <taxon>Bacillati</taxon>
        <taxon>Bacillota</taxon>
        <taxon>Bacilli</taxon>
        <taxon>Bacillales</taxon>
        <taxon>Bacillaceae</taxon>
        <taxon>Metabacillus</taxon>
    </lineage>
</organism>